<feature type="coiled-coil region" evidence="3">
    <location>
        <begin position="130"/>
        <end position="157"/>
    </location>
</feature>
<reference evidence="6" key="2">
    <citation type="submission" date="2006-08" db="EMBL/GenBank/DDBJ databases">
        <authorList>
            <person name="Childs K."/>
        </authorList>
    </citation>
    <scope>NUCLEOTIDE SEQUENCE</scope>
</reference>
<evidence type="ECO:0000313" key="6">
    <source>
        <dbReference type="EMBL" id="ABI34376.1"/>
    </source>
</evidence>
<organism evidence="6">
    <name type="scientific">Solanum demissum</name>
    <name type="common">Wild potato</name>
    <dbReference type="NCBI Taxonomy" id="50514"/>
    <lineage>
        <taxon>Eukaryota</taxon>
        <taxon>Viridiplantae</taxon>
        <taxon>Streptophyta</taxon>
        <taxon>Embryophyta</taxon>
        <taxon>Tracheophyta</taxon>
        <taxon>Spermatophyta</taxon>
        <taxon>Magnoliopsida</taxon>
        <taxon>eudicotyledons</taxon>
        <taxon>Gunneridae</taxon>
        <taxon>Pentapetalae</taxon>
        <taxon>asterids</taxon>
        <taxon>lamiids</taxon>
        <taxon>Solanales</taxon>
        <taxon>Solanaceae</taxon>
        <taxon>Solanoideae</taxon>
        <taxon>Solaneae</taxon>
        <taxon>Solanum</taxon>
    </lineage>
</organism>
<gene>
    <name evidence="6" type="ORF">SDM1_53t00016</name>
</gene>
<dbReference type="GO" id="GO:0046872">
    <property type="term" value="F:metal ion binding"/>
    <property type="evidence" value="ECO:0007669"/>
    <property type="project" value="UniProtKB-KW"/>
</dbReference>
<reference evidence="6" key="1">
    <citation type="submission" date="2004-10" db="EMBL/GenBank/DDBJ databases">
        <authorList>
            <person name="Buell R."/>
            <person name="Liu J."/>
            <person name="Childs K."/>
            <person name="Zaborsky J."/>
            <person name="Tallon L."/>
            <person name="Wirtz U."/>
            <person name="Wei F."/>
            <person name="Kuang H."/>
            <person name="Zhang P."/>
            <person name="Marano M."/>
            <person name="Baker B."/>
        </authorList>
    </citation>
    <scope>NUCLEOTIDE SEQUENCE</scope>
</reference>
<dbReference type="Pfam" id="PF07727">
    <property type="entry name" value="RVT_2"/>
    <property type="match status" value="1"/>
</dbReference>
<evidence type="ECO:0000256" key="1">
    <source>
        <dbReference type="ARBA" id="ARBA00022723"/>
    </source>
</evidence>
<accession>Q0KIL4</accession>
<keyword evidence="3" id="KW-0175">Coiled coil</keyword>
<evidence type="ECO:0000256" key="2">
    <source>
        <dbReference type="ARBA" id="ARBA00022801"/>
    </source>
</evidence>
<feature type="domain" description="Reverse transcriptase Ty1/copia-type" evidence="4">
    <location>
        <begin position="310"/>
        <end position="377"/>
    </location>
</feature>
<sequence length="380" mass="42651">MTKRPFPSKGNKVNDKLELIHSDLCGPMNIQARETANYILNLVSSKFVPLTPIQLWTGHKPSLKHVRVWGCPAHVLKGKTEKLEPKTEVCVFIGCPKGTKGGMFYNPKEKKVIVTTNAKFLEKDFLANHIHRSKLVLQELSKEITNLSTENNGNQIQTPYVGVNIPLHGSSGRDVNKRIIPQVQVPENSLHQGSGSNNEQIVLEEEIADISAPQGAEDNMDTQDPTNDVVPPQDHNNANISEPTPATVVSRRSGIVLRKPLRYALLGESFDRIPEESNIEPVNYDEALQDEDAEKWIVAMKSEMESMYSNKVWDLVEPHVDGVKPIGCKWIYKKKRGVVGKVQTYKARLVAKGFTQKEGIDYEETFSQVVMLKSIKCYIK</sequence>
<feature type="domain" description="Retroviral polymerase SH3-like" evidence="5">
    <location>
        <begin position="72"/>
        <end position="125"/>
    </location>
</feature>
<evidence type="ECO:0000256" key="3">
    <source>
        <dbReference type="SAM" id="Coils"/>
    </source>
</evidence>
<proteinExistence type="predicted"/>
<keyword evidence="2" id="KW-0378">Hydrolase</keyword>
<dbReference type="InterPro" id="IPR039537">
    <property type="entry name" value="Retrotran_Ty1/copia-like"/>
</dbReference>
<keyword evidence="1" id="KW-0479">Metal-binding</keyword>
<dbReference type="AlphaFoldDB" id="Q0KIL4"/>
<evidence type="ECO:0000259" key="4">
    <source>
        <dbReference type="Pfam" id="PF07727"/>
    </source>
</evidence>
<evidence type="ECO:0000259" key="5">
    <source>
        <dbReference type="Pfam" id="PF25597"/>
    </source>
</evidence>
<dbReference type="InterPro" id="IPR013103">
    <property type="entry name" value="RVT_2"/>
</dbReference>
<protein>
    <submittedName>
        <fullName evidence="6">Polyprotein, putative</fullName>
    </submittedName>
</protein>
<dbReference type="Pfam" id="PF25597">
    <property type="entry name" value="SH3_retrovirus"/>
    <property type="match status" value="1"/>
</dbReference>
<dbReference type="PANTHER" id="PTHR42648:SF27">
    <property type="entry name" value="RNA-DIRECTED DNA POLYMERASE"/>
    <property type="match status" value="1"/>
</dbReference>
<dbReference type="EMBL" id="AC151801">
    <property type="protein sequence ID" value="ABI34376.1"/>
    <property type="molecule type" value="Genomic_DNA"/>
</dbReference>
<dbReference type="PANTHER" id="PTHR42648">
    <property type="entry name" value="TRANSPOSASE, PUTATIVE-RELATED"/>
    <property type="match status" value="1"/>
</dbReference>
<dbReference type="GO" id="GO:0016787">
    <property type="term" value="F:hydrolase activity"/>
    <property type="evidence" value="ECO:0007669"/>
    <property type="project" value="UniProtKB-KW"/>
</dbReference>
<dbReference type="InterPro" id="IPR057670">
    <property type="entry name" value="SH3_retrovirus"/>
</dbReference>
<name>Q0KIL4_SOLDE</name>